<protein>
    <recommendedName>
        <fullName evidence="1">AbiEi antitoxin C-terminal domain-containing protein</fullName>
    </recommendedName>
</protein>
<accession>A0A1X7NNC3</accession>
<dbReference type="STRING" id="1891671.SAMN06295885_1645"/>
<dbReference type="RefSeq" id="WP_085475993.1">
    <property type="nucleotide sequence ID" value="NZ_FXBM01000001.1"/>
</dbReference>
<proteinExistence type="predicted"/>
<dbReference type="AlphaFoldDB" id="A0A1X7NNC3"/>
<gene>
    <name evidence="2" type="ORF">SAMN06295885_1645</name>
</gene>
<dbReference type="EMBL" id="FXBM01000001">
    <property type="protein sequence ID" value="SMH39449.1"/>
    <property type="molecule type" value="Genomic_DNA"/>
</dbReference>
<organism evidence="2 3">
    <name type="scientific">Rathayibacter oskolensis</name>
    <dbReference type="NCBI Taxonomy" id="1891671"/>
    <lineage>
        <taxon>Bacteria</taxon>
        <taxon>Bacillati</taxon>
        <taxon>Actinomycetota</taxon>
        <taxon>Actinomycetes</taxon>
        <taxon>Micrococcales</taxon>
        <taxon>Microbacteriaceae</taxon>
        <taxon>Rathayibacter</taxon>
    </lineage>
</organism>
<dbReference type="Proteomes" id="UP000193711">
    <property type="component" value="Unassembled WGS sequence"/>
</dbReference>
<feature type="domain" description="AbiEi antitoxin C-terminal" evidence="1">
    <location>
        <begin position="58"/>
        <end position="136"/>
    </location>
</feature>
<dbReference type="InterPro" id="IPR018547">
    <property type="entry name" value="AbiEi_C"/>
</dbReference>
<evidence type="ECO:0000313" key="3">
    <source>
        <dbReference type="Proteomes" id="UP000193711"/>
    </source>
</evidence>
<reference evidence="3" key="1">
    <citation type="submission" date="2017-04" db="EMBL/GenBank/DDBJ databases">
        <authorList>
            <person name="Varghese N."/>
            <person name="Submissions S."/>
        </authorList>
    </citation>
    <scope>NUCLEOTIDE SEQUENCE [LARGE SCALE GENOMIC DNA]</scope>
    <source>
        <strain evidence="3">VKM Ac-2121</strain>
    </source>
</reference>
<keyword evidence="3" id="KW-1185">Reference proteome</keyword>
<dbReference type="Pfam" id="PF09407">
    <property type="entry name" value="AbiEi_1"/>
    <property type="match status" value="1"/>
</dbReference>
<evidence type="ECO:0000259" key="1">
    <source>
        <dbReference type="Pfam" id="PF09407"/>
    </source>
</evidence>
<name>A0A1X7NNC3_9MICO</name>
<evidence type="ECO:0000313" key="2">
    <source>
        <dbReference type="EMBL" id="SMH39449.1"/>
    </source>
</evidence>
<sequence length="196" mass="21029">MTRLPSVLLPGELPLAELCAARLDGELIALDEAFLVADLPLGPAERGAALLAVLPSGTVADRRSAAWVHGATADPPSVHSASIDRRNRLHPPLLSRLRFHEVRLGPGDTVTRGGCPVTSPVRTLIDLARTRDECEDELLRSLARVTKTSLEELLLRLEPARPVVAGRRIALERLTTALSAAQTTERAGADQPALTR</sequence>
<dbReference type="OrthoDB" id="4802815at2"/>